<dbReference type="GO" id="GO:0006310">
    <property type="term" value="P:DNA recombination"/>
    <property type="evidence" value="ECO:0007669"/>
    <property type="project" value="UniProtKB-KW"/>
</dbReference>
<dbReference type="AlphaFoldDB" id="A0AAV2ZE77"/>
<name>A0AAV2ZE77_9STRA</name>
<dbReference type="SUPFAM" id="SSF56349">
    <property type="entry name" value="DNA breaking-rejoining enzymes"/>
    <property type="match status" value="1"/>
</dbReference>
<proteinExistence type="predicted"/>
<reference evidence="2" key="2">
    <citation type="journal article" date="2023" name="Microbiol Resour">
        <title>Decontamination and Annotation of the Draft Genome Sequence of the Oomycete Lagenidium giganteum ARSEF 373.</title>
        <authorList>
            <person name="Morgan W.R."/>
            <person name="Tartar A."/>
        </authorList>
    </citation>
    <scope>NUCLEOTIDE SEQUENCE</scope>
    <source>
        <strain evidence="2">ARSEF 373</strain>
    </source>
</reference>
<evidence type="ECO:0000313" key="3">
    <source>
        <dbReference type="Proteomes" id="UP001146120"/>
    </source>
</evidence>
<accession>A0AAV2ZE77</accession>
<evidence type="ECO:0000313" key="2">
    <source>
        <dbReference type="EMBL" id="DBA04270.1"/>
    </source>
</evidence>
<evidence type="ECO:0008006" key="4">
    <source>
        <dbReference type="Google" id="ProtNLM"/>
    </source>
</evidence>
<reference evidence="2" key="1">
    <citation type="submission" date="2022-11" db="EMBL/GenBank/DDBJ databases">
        <authorList>
            <person name="Morgan W.R."/>
            <person name="Tartar A."/>
        </authorList>
    </citation>
    <scope>NUCLEOTIDE SEQUENCE</scope>
    <source>
        <strain evidence="2">ARSEF 373</strain>
    </source>
</reference>
<dbReference type="InterPro" id="IPR013762">
    <property type="entry name" value="Integrase-like_cat_sf"/>
</dbReference>
<dbReference type="Gene3D" id="1.10.443.10">
    <property type="entry name" value="Intergrase catalytic core"/>
    <property type="match status" value="1"/>
</dbReference>
<sequence length="175" mass="18517">VSLGILHRCFESLTLSQTLGPSALGACFCPSSSFRRSEIVSSNGSNFAWFAPRTEDVIVINSAGSKTNQLGPPVTRMLKRSGDPVLCQVLGALLLHRAHGDLPTNVPIAVYKTSTASCISKVDITHPLRSAATNLGLHAQNFSPHSLRSGGATAFSGQAPIALPSNFTDAWLRMC</sequence>
<dbReference type="GO" id="GO:0015074">
    <property type="term" value="P:DNA integration"/>
    <property type="evidence" value="ECO:0007669"/>
    <property type="project" value="InterPro"/>
</dbReference>
<keyword evidence="3" id="KW-1185">Reference proteome</keyword>
<keyword evidence="1" id="KW-0233">DNA recombination</keyword>
<feature type="non-terminal residue" evidence="2">
    <location>
        <position position="1"/>
    </location>
</feature>
<dbReference type="GO" id="GO:0003677">
    <property type="term" value="F:DNA binding"/>
    <property type="evidence" value="ECO:0007669"/>
    <property type="project" value="InterPro"/>
</dbReference>
<gene>
    <name evidence="2" type="ORF">N0F65_009505</name>
</gene>
<dbReference type="InterPro" id="IPR011010">
    <property type="entry name" value="DNA_brk_join_enz"/>
</dbReference>
<organism evidence="2 3">
    <name type="scientific">Lagenidium giganteum</name>
    <dbReference type="NCBI Taxonomy" id="4803"/>
    <lineage>
        <taxon>Eukaryota</taxon>
        <taxon>Sar</taxon>
        <taxon>Stramenopiles</taxon>
        <taxon>Oomycota</taxon>
        <taxon>Peronosporomycetes</taxon>
        <taxon>Pythiales</taxon>
        <taxon>Pythiaceae</taxon>
    </lineage>
</organism>
<protein>
    <recommendedName>
        <fullName evidence="4">Tyr recombinase domain-containing protein</fullName>
    </recommendedName>
</protein>
<dbReference type="Proteomes" id="UP001146120">
    <property type="component" value="Unassembled WGS sequence"/>
</dbReference>
<dbReference type="EMBL" id="DAKRPA010000010">
    <property type="protein sequence ID" value="DBA04270.1"/>
    <property type="molecule type" value="Genomic_DNA"/>
</dbReference>
<comment type="caution">
    <text evidence="2">The sequence shown here is derived from an EMBL/GenBank/DDBJ whole genome shotgun (WGS) entry which is preliminary data.</text>
</comment>
<evidence type="ECO:0000256" key="1">
    <source>
        <dbReference type="ARBA" id="ARBA00023172"/>
    </source>
</evidence>